<evidence type="ECO:0000256" key="1">
    <source>
        <dbReference type="PROSITE-ProRule" id="PRU00023"/>
    </source>
</evidence>
<feature type="repeat" description="ANK" evidence="1">
    <location>
        <begin position="845"/>
        <end position="877"/>
    </location>
</feature>
<dbReference type="InterPro" id="IPR036770">
    <property type="entry name" value="Ankyrin_rpt-contain_sf"/>
</dbReference>
<dbReference type="KEGG" id="bdw:94337014"/>
<feature type="repeat" description="ANK" evidence="1">
    <location>
        <begin position="878"/>
        <end position="910"/>
    </location>
</feature>
<dbReference type="AlphaFoldDB" id="A0AAD9PJR0"/>
<dbReference type="PROSITE" id="PS50297">
    <property type="entry name" value="ANK_REP_REGION"/>
    <property type="match status" value="2"/>
</dbReference>
<organism evidence="2 3">
    <name type="scientific">Babesia duncani</name>
    <dbReference type="NCBI Taxonomy" id="323732"/>
    <lineage>
        <taxon>Eukaryota</taxon>
        <taxon>Sar</taxon>
        <taxon>Alveolata</taxon>
        <taxon>Apicomplexa</taxon>
        <taxon>Aconoidasida</taxon>
        <taxon>Piroplasmida</taxon>
        <taxon>Babesiidae</taxon>
        <taxon>Babesia</taxon>
    </lineage>
</organism>
<dbReference type="InterPro" id="IPR053010">
    <property type="entry name" value="SET_SmydA-8"/>
</dbReference>
<sequence length="1064" mass="119168">MATNVLPGGLDIFQSLKDDFAAGKLRVNGPISNYELDALHDKCLKVRNTDPEVYMIFAKCFMERELWQKALDDLYCRCYLIDKESEQHKETLSMCREIERGILHLITKLPRSNKIGLFTRDLTKSITKYVSNTSYTDILDGSKYENSLVKLDLPQGQLVYRSSPFACAPWKRLVKEPKHCFHCLSLVPNIVDLSLDTHNTFMACPYKPFTCPHVFCCEDCFLNAGTLHETECKILDEIESFSNTRLNFAICLLIARCIIKCRMSIQNSKVSYMDEILNTIVDYDYYTKLHPNVIEDCRVYARFLLDVLGLDACMHLTPDELTHFFFVVWLNALTVIHFNQGQNYNTGGVCFSLDLLCWDQSLTPNCNLHFDAKGQVSIRTLQQVAAGTKLSINRQLDVYVPHFISSYFPFSRKMSMQDSGNGNLDTSCCVRCSNCINNYCVATDLVNEANTNLAQESIVMKRFKWKCSGCNQCDEANLNLLVSKGEDLVQSAYTLHEQGQHLGAKKVLERFVSHWSGVLHPNHYLMYNAQIMLAGIYMNRAGSNLNVALEYLTRAIISIQERIPWPVQDKGHLFFSLGKIMLAMYQSNRTCTDEFKRLGLEASINALWNWTMVAGCNDRSTLYAFKQTREIAFEFNIHTPPDIYSVSINVPSKFIEAFKVVTGNCGIPNELTKDLESVARLSFMAAQDGKCTSSILNIMATLEARGIQQLGTGLGCLGIAASFGHAQLVERLACAIEAKVAHELDDLGSNNQSSQNRILNLLSAIVGGNELGVTPLIALASLDQGGECKNQLLVARHLVDTCKRLDTLLSTHTGTSQLKMDYALFQGDMTMTRMLFDACTHAHLNGHTPLHYAAARGKGQLVQFLARTSGNVNRMNFEGATPLHLAAQFGRASIVQILLGFGAKAHIPMASGEYAIHLAVHSLDPETVDVFIDFYKGPGASASMVSTKGPTLWHALVSGIFHNATQQPLDLDTLVLRITLAIEIAKRLTTTLEHHAIFCMHSWANVLPSQALWQRFRPYIEQPSEFGSTLESESLISATRIFEMLKCLLEAVEHKRTIEPTKPQ</sequence>
<dbReference type="Proteomes" id="UP001214638">
    <property type="component" value="Unassembled WGS sequence"/>
</dbReference>
<dbReference type="GeneID" id="94337014"/>
<dbReference type="Pfam" id="PF12796">
    <property type="entry name" value="Ank_2"/>
    <property type="match status" value="1"/>
</dbReference>
<dbReference type="SUPFAM" id="SSF48403">
    <property type="entry name" value="Ankyrin repeat"/>
    <property type="match status" value="1"/>
</dbReference>
<comment type="caution">
    <text evidence="2">The sequence shown here is derived from an EMBL/GenBank/DDBJ whole genome shotgun (WGS) entry which is preliminary data.</text>
</comment>
<name>A0AAD9PJR0_9APIC</name>
<dbReference type="EMBL" id="JALLKP010000003">
    <property type="protein sequence ID" value="KAK2196117.1"/>
    <property type="molecule type" value="Genomic_DNA"/>
</dbReference>
<proteinExistence type="predicted"/>
<accession>A0AAD9PJR0</accession>
<dbReference type="InterPro" id="IPR002110">
    <property type="entry name" value="Ankyrin_rpt"/>
</dbReference>
<dbReference type="Gene3D" id="1.25.40.20">
    <property type="entry name" value="Ankyrin repeat-containing domain"/>
    <property type="match status" value="1"/>
</dbReference>
<keyword evidence="3" id="KW-1185">Reference proteome</keyword>
<gene>
    <name evidence="2" type="ORF">BdWA1_002717</name>
</gene>
<dbReference type="PANTHER" id="PTHR46455:SF5">
    <property type="entry name" value="SET AND MYND DOMAIN CONTAINING, ARTHROPOD-SPECIFIC, MEMBER 4, ISOFORM A"/>
    <property type="match status" value="1"/>
</dbReference>
<evidence type="ECO:0000313" key="3">
    <source>
        <dbReference type="Proteomes" id="UP001214638"/>
    </source>
</evidence>
<dbReference type="Gene3D" id="1.25.40.10">
    <property type="entry name" value="Tetratricopeptide repeat domain"/>
    <property type="match status" value="1"/>
</dbReference>
<dbReference type="PANTHER" id="PTHR46455">
    <property type="entry name" value="SET AND MYND DOMAIN CONTAINING, ARTHROPOD-SPECIFIC, MEMBER 4, ISOFORM A"/>
    <property type="match status" value="1"/>
</dbReference>
<protein>
    <submittedName>
        <fullName evidence="2">Bifunctional Ankyrin repeat/Ankyrin repeat-containing domain superfamily/Tetratricopeptide-like helical domain superfamily</fullName>
    </submittedName>
</protein>
<keyword evidence="1" id="KW-0040">ANK repeat</keyword>
<dbReference type="PROSITE" id="PS50088">
    <property type="entry name" value="ANK_REPEAT"/>
    <property type="match status" value="2"/>
</dbReference>
<reference evidence="2" key="1">
    <citation type="journal article" date="2023" name="Nat. Microbiol.">
        <title>Babesia duncani multi-omics identifies virulence factors and drug targets.</title>
        <authorList>
            <person name="Singh P."/>
            <person name="Lonardi S."/>
            <person name="Liang Q."/>
            <person name="Vydyam P."/>
            <person name="Khabirova E."/>
            <person name="Fang T."/>
            <person name="Gihaz S."/>
            <person name="Thekkiniath J."/>
            <person name="Munshi M."/>
            <person name="Abel S."/>
            <person name="Ciampossin L."/>
            <person name="Batugedara G."/>
            <person name="Gupta M."/>
            <person name="Lu X.M."/>
            <person name="Lenz T."/>
            <person name="Chakravarty S."/>
            <person name="Cornillot E."/>
            <person name="Hu Y."/>
            <person name="Ma W."/>
            <person name="Gonzalez L.M."/>
            <person name="Sanchez S."/>
            <person name="Estrada K."/>
            <person name="Sanchez-Flores A."/>
            <person name="Montero E."/>
            <person name="Harb O.S."/>
            <person name="Le Roch K.G."/>
            <person name="Mamoun C.B."/>
        </authorList>
    </citation>
    <scope>NUCLEOTIDE SEQUENCE</scope>
    <source>
        <strain evidence="2">WA1</strain>
    </source>
</reference>
<evidence type="ECO:0000313" key="2">
    <source>
        <dbReference type="EMBL" id="KAK2196117.1"/>
    </source>
</evidence>
<dbReference type="RefSeq" id="XP_067802959.1">
    <property type="nucleotide sequence ID" value="XM_067947737.1"/>
</dbReference>
<dbReference type="InterPro" id="IPR011990">
    <property type="entry name" value="TPR-like_helical_dom_sf"/>
</dbReference>
<dbReference type="SMART" id="SM00248">
    <property type="entry name" value="ANK"/>
    <property type="match status" value="3"/>
</dbReference>